<proteinExistence type="predicted"/>
<organism evidence="3 5">
    <name type="scientific">Vitis vinifera</name>
    <name type="common">Grape</name>
    <dbReference type="NCBI Taxonomy" id="29760"/>
    <lineage>
        <taxon>Eukaryota</taxon>
        <taxon>Viridiplantae</taxon>
        <taxon>Streptophyta</taxon>
        <taxon>Embryophyta</taxon>
        <taxon>Tracheophyta</taxon>
        <taxon>Spermatophyta</taxon>
        <taxon>Magnoliopsida</taxon>
        <taxon>eudicotyledons</taxon>
        <taxon>Gunneridae</taxon>
        <taxon>Pentapetalae</taxon>
        <taxon>rosids</taxon>
        <taxon>Vitales</taxon>
        <taxon>Vitaceae</taxon>
        <taxon>Viteae</taxon>
        <taxon>Vitis</taxon>
    </lineage>
</organism>
<dbReference type="GO" id="GO:0004842">
    <property type="term" value="F:ubiquitin-protein transferase activity"/>
    <property type="evidence" value="ECO:0007669"/>
    <property type="project" value="InterPro"/>
</dbReference>
<dbReference type="PANTHER" id="PTHR46293:SF16">
    <property type="entry name" value="E3 UBIQUITIN PROTEIN LIGASE DRIP1"/>
    <property type="match status" value="1"/>
</dbReference>
<dbReference type="EMBL" id="QGNW01000006">
    <property type="protein sequence ID" value="RVX20996.1"/>
    <property type="molecule type" value="Genomic_DNA"/>
</dbReference>
<dbReference type="EMBL" id="QGNW01001123">
    <property type="protein sequence ID" value="RVW54946.1"/>
    <property type="molecule type" value="Genomic_DNA"/>
</dbReference>
<evidence type="ECO:0000313" key="3">
    <source>
        <dbReference type="EMBL" id="RVW54946.1"/>
    </source>
</evidence>
<dbReference type="InterPro" id="IPR013083">
    <property type="entry name" value="Znf_RING/FYVE/PHD"/>
</dbReference>
<dbReference type="PANTHER" id="PTHR46293">
    <property type="entry name" value="E3 UBIQUITIN PROTEIN LIGASE DRIP1"/>
    <property type="match status" value="1"/>
</dbReference>
<keyword evidence="1" id="KW-0862">Zinc</keyword>
<protein>
    <submittedName>
        <fullName evidence="3">E3 ubiquitin protein ligase DRIP2</fullName>
    </submittedName>
</protein>
<dbReference type="Gene3D" id="3.30.40.10">
    <property type="entry name" value="Zinc/RING finger domain, C3HC4 (zinc finger)"/>
    <property type="match status" value="1"/>
</dbReference>
<reference evidence="3 5" key="1">
    <citation type="journal article" date="2018" name="PLoS Genet.">
        <title>Population sequencing reveals clonal diversity and ancestral inbreeding in the grapevine cultivar Chardonnay.</title>
        <authorList>
            <person name="Roach M.J."/>
            <person name="Johnson D.L."/>
            <person name="Bohlmann J."/>
            <person name="van Vuuren H.J."/>
            <person name="Jones S.J."/>
            <person name="Pretorius I.S."/>
            <person name="Schmidt S.A."/>
            <person name="Borneman A.R."/>
        </authorList>
    </citation>
    <scope>NUCLEOTIDE SEQUENCE [LARGE SCALE GENOMIC DNA]</scope>
    <source>
        <strain evidence="5">cv. Chardonnay</strain>
        <strain evidence="3">I10V1</strain>
        <tissue evidence="3">Leaf</tissue>
    </source>
</reference>
<accession>A0A438F4X8</accession>
<sequence>MSNQVVKVRRETIAACMTCPLCNKLLRDATTISECLHTYREFLTVLSFDLNPVCRKCIYNKISDEELECCPICNTDLGCVPLEKLRLDLSFTCCFATFSFNLYISLFSNGSQLLIYSRVSWKRSNYFKLRCLDFECII</sequence>
<dbReference type="AlphaFoldDB" id="A0A438F4X8"/>
<dbReference type="PROSITE" id="PS50089">
    <property type="entry name" value="ZF_RING_2"/>
    <property type="match status" value="1"/>
</dbReference>
<evidence type="ECO:0000313" key="5">
    <source>
        <dbReference type="Proteomes" id="UP000288805"/>
    </source>
</evidence>
<keyword evidence="1" id="KW-0479">Metal-binding</keyword>
<evidence type="ECO:0000259" key="2">
    <source>
        <dbReference type="PROSITE" id="PS50089"/>
    </source>
</evidence>
<evidence type="ECO:0000313" key="4">
    <source>
        <dbReference type="EMBL" id="RVX20996.1"/>
    </source>
</evidence>
<dbReference type="InterPro" id="IPR044807">
    <property type="entry name" value="DRIP1-like"/>
</dbReference>
<dbReference type="Proteomes" id="UP000288805">
    <property type="component" value="Unassembled WGS sequence"/>
</dbReference>
<feature type="domain" description="RING-type" evidence="2">
    <location>
        <begin position="19"/>
        <end position="74"/>
    </location>
</feature>
<gene>
    <name evidence="3" type="primary">DRIP2_7</name>
    <name evidence="4" type="synonym">DRIP2_9</name>
    <name evidence="4" type="ORF">CK203_002450</name>
    <name evidence="3" type="ORF">CK203_096337</name>
</gene>
<comment type="caution">
    <text evidence="3">The sequence shown here is derived from an EMBL/GenBank/DDBJ whole genome shotgun (WGS) entry which is preliminary data.</text>
</comment>
<dbReference type="GO" id="GO:0008270">
    <property type="term" value="F:zinc ion binding"/>
    <property type="evidence" value="ECO:0007669"/>
    <property type="project" value="UniProtKB-KW"/>
</dbReference>
<dbReference type="InterPro" id="IPR001841">
    <property type="entry name" value="Znf_RING"/>
</dbReference>
<name>A0A438F4X8_VITVI</name>
<keyword evidence="1" id="KW-0863">Zinc-finger</keyword>
<evidence type="ECO:0000256" key="1">
    <source>
        <dbReference type="PROSITE-ProRule" id="PRU00175"/>
    </source>
</evidence>